<evidence type="ECO:0000256" key="2">
    <source>
        <dbReference type="RuleBase" id="RU362119"/>
    </source>
</evidence>
<dbReference type="Gene3D" id="3.90.780.10">
    <property type="entry name" value="5'-Nucleotidase, C-terminal domain"/>
    <property type="match status" value="1"/>
</dbReference>
<keyword evidence="2" id="KW-0547">Nucleotide-binding</keyword>
<protein>
    <submittedName>
        <fullName evidence="5">Uncharacterized protein</fullName>
    </submittedName>
</protein>
<evidence type="ECO:0000259" key="3">
    <source>
        <dbReference type="Pfam" id="PF00149"/>
    </source>
</evidence>
<feature type="signal peptide" evidence="2">
    <location>
        <begin position="1"/>
        <end position="17"/>
    </location>
</feature>
<proteinExistence type="inferred from homology"/>
<comment type="similarity">
    <text evidence="2">Belongs to the 5'-nucleotidase family.</text>
</comment>
<dbReference type="InterPro" id="IPR006179">
    <property type="entry name" value="5_nucleotidase/apyrase"/>
</dbReference>
<dbReference type="EMBL" id="PYXZ01000012">
    <property type="protein sequence ID" value="PUA79176.1"/>
    <property type="molecule type" value="Genomic_DNA"/>
</dbReference>
<dbReference type="GO" id="GO:0030288">
    <property type="term" value="C:outer membrane-bounded periplasmic space"/>
    <property type="evidence" value="ECO:0007669"/>
    <property type="project" value="TreeGrafter"/>
</dbReference>
<dbReference type="Proteomes" id="UP000244867">
    <property type="component" value="Unassembled WGS sequence"/>
</dbReference>
<keyword evidence="2" id="KW-0378">Hydrolase</keyword>
<dbReference type="InterPro" id="IPR004843">
    <property type="entry name" value="Calcineurin-like_PHP"/>
</dbReference>
<evidence type="ECO:0000313" key="6">
    <source>
        <dbReference type="Proteomes" id="UP000244867"/>
    </source>
</evidence>
<dbReference type="InterPro" id="IPR008334">
    <property type="entry name" value="5'-Nucleotdase_C"/>
</dbReference>
<dbReference type="PANTHER" id="PTHR11575">
    <property type="entry name" value="5'-NUCLEOTIDASE-RELATED"/>
    <property type="match status" value="1"/>
</dbReference>
<evidence type="ECO:0000259" key="4">
    <source>
        <dbReference type="Pfam" id="PF02872"/>
    </source>
</evidence>
<dbReference type="PRINTS" id="PR01607">
    <property type="entry name" value="APYRASEFAMLY"/>
</dbReference>
<dbReference type="InterPro" id="IPR029052">
    <property type="entry name" value="Metallo-depent_PP-like"/>
</dbReference>
<dbReference type="SUPFAM" id="SSF56300">
    <property type="entry name" value="Metallo-dependent phosphatases"/>
    <property type="match status" value="1"/>
</dbReference>
<dbReference type="Pfam" id="PF00149">
    <property type="entry name" value="Metallophos"/>
    <property type="match status" value="1"/>
</dbReference>
<evidence type="ECO:0000313" key="5">
    <source>
        <dbReference type="EMBL" id="PUA79176.1"/>
    </source>
</evidence>
<feature type="domain" description="5'-Nucleotidase C-terminal" evidence="4">
    <location>
        <begin position="343"/>
        <end position="507"/>
    </location>
</feature>
<dbReference type="InterPro" id="IPR036907">
    <property type="entry name" value="5'-Nucleotdase_C_sf"/>
</dbReference>
<gene>
    <name evidence="5" type="ORF">C7S10_20795</name>
</gene>
<reference evidence="5 6" key="1">
    <citation type="submission" date="2018-03" db="EMBL/GenBank/DDBJ databases">
        <authorList>
            <person name="Keele B.F."/>
        </authorList>
    </citation>
    <scope>NUCLEOTIDE SEQUENCE [LARGE SCALE GENOMIC DNA]</scope>
    <source>
        <strain evidence="5 6">IB-3</strain>
    </source>
</reference>
<sequence length="727" mass="76263">MVAPLAVVAVTAAPANAAVVPVRILDFNDFHGRIDANTTKWATTIEQNRDANTLLVSAGDNIGASLFASAFNDDKPTIDVLNALGVNASSVGNHEFDKGFPWFKSHVVDGGATAPDGTAYPQAAFPYLAANVVDANGNPVLPASTQVTVNGANVCIIGAVTQETPTLVSPGGVAGLTFTDPVAAVNKEVARLEGAAVDCDATIATYHEGAPKPASAASQAQQEAETPVFKHITQDTVAAVDVIYNGHTHQKYAYNNGRPVIQAGNYGESLGRLDMTIDTDANTVSVVSAAVLDRVATADNTLPRVAAVKTVVDAAIAAANVIGDKKVGTISADFSRADADLATPGVQEDRGNESTIGNLVADALREVKIPAAAKTPVIGVTNPGGLRADLLYAGDLSTSPENADGVVTFEEANAVLPFVNNVSYVDVTGATLKKILEQQWQPASASRPFLALGVSKNVQTILDPTRPVGDRVVSVTIDGAALDPAKTYTVSTFSFLAQGGDNFTAFLEGKAVDTGAIDRDLWIDGFFKDGTTKSPSAVKRQVTAAGLKAAYRSGEKATVVFSNLDINSLGIAPNTKLDLVKTNRDNSTLTFGSVPVANGGARAVFTVRGGKQLSFVAQGSKTTVARAVTQGKPTLKTKLFPKAKKIKPRKTRARIKVKFGSDVALKVKGRVMVRVAGHKYNAKVKDGVAKIKLRPFKRPGNYRVVVKYKASDNFQGVRSTFKVRVKR</sequence>
<dbReference type="AlphaFoldDB" id="A0A2R7YT04"/>
<evidence type="ECO:0000256" key="1">
    <source>
        <dbReference type="ARBA" id="ARBA00022729"/>
    </source>
</evidence>
<dbReference type="GO" id="GO:0008768">
    <property type="term" value="F:UDP-sugar diphosphatase activity"/>
    <property type="evidence" value="ECO:0007669"/>
    <property type="project" value="TreeGrafter"/>
</dbReference>
<accession>A0A2R7YT04</accession>
<dbReference type="GO" id="GO:0008253">
    <property type="term" value="F:5'-nucleotidase activity"/>
    <property type="evidence" value="ECO:0007669"/>
    <property type="project" value="TreeGrafter"/>
</dbReference>
<dbReference type="GO" id="GO:0000166">
    <property type="term" value="F:nucleotide binding"/>
    <property type="evidence" value="ECO:0007669"/>
    <property type="project" value="UniProtKB-KW"/>
</dbReference>
<dbReference type="PANTHER" id="PTHR11575:SF24">
    <property type="entry name" value="5'-NUCLEOTIDASE"/>
    <property type="match status" value="1"/>
</dbReference>
<organism evidence="5 6">
    <name type="scientific">Nocardioides currus</name>
    <dbReference type="NCBI Taxonomy" id="2133958"/>
    <lineage>
        <taxon>Bacteria</taxon>
        <taxon>Bacillati</taxon>
        <taxon>Actinomycetota</taxon>
        <taxon>Actinomycetes</taxon>
        <taxon>Propionibacteriales</taxon>
        <taxon>Nocardioidaceae</taxon>
        <taxon>Nocardioides</taxon>
    </lineage>
</organism>
<comment type="caution">
    <text evidence="5">The sequence shown here is derived from an EMBL/GenBank/DDBJ whole genome shotgun (WGS) entry which is preliminary data.</text>
</comment>
<dbReference type="Pfam" id="PF02872">
    <property type="entry name" value="5_nucleotid_C"/>
    <property type="match status" value="1"/>
</dbReference>
<keyword evidence="1 2" id="KW-0732">Signal</keyword>
<dbReference type="SUPFAM" id="SSF55816">
    <property type="entry name" value="5'-nucleotidase (syn. UDP-sugar hydrolase), C-terminal domain"/>
    <property type="match status" value="1"/>
</dbReference>
<feature type="domain" description="Calcineurin-like phosphoesterase" evidence="3">
    <location>
        <begin position="23"/>
        <end position="250"/>
    </location>
</feature>
<dbReference type="GO" id="GO:0009166">
    <property type="term" value="P:nucleotide catabolic process"/>
    <property type="evidence" value="ECO:0007669"/>
    <property type="project" value="InterPro"/>
</dbReference>
<keyword evidence="6" id="KW-1185">Reference proteome</keyword>
<name>A0A2R7YT04_9ACTN</name>
<feature type="chain" id="PRO_5015215900" evidence="2">
    <location>
        <begin position="18"/>
        <end position="727"/>
    </location>
</feature>
<dbReference type="Gene3D" id="3.60.21.10">
    <property type="match status" value="1"/>
</dbReference>